<protein>
    <submittedName>
        <fullName evidence="1">Uncharacterized protein</fullName>
    </submittedName>
</protein>
<sequence length="828" mass="95106">MNKFVEKDKSNMDSKREMTITYYLELSSDFIRIQGILMGLEEKLGGFERIRYTGGNEDAIGLIVKAIKDYLCKKKNYLVDNKVNPKYDKQLEELVFFLAMNTTYKIPIHYPSANLIGIIARLSKCVLTNIVYQLNLVKYLSVVIEHMPMHVGAELIDEMIQCMKKSPPKLQIQNTYLILKAAAARISAVEDPLPVEDDVSNLVEVSNIMMQNLTMLPVDQVNNWNSSQIYKHMGYCLLNLFNLLLDCKRIPVMKTFIYNVLRGCCSVVQNITVDVFCLWAEIKEDEENLQIVIANKAYIVTQCFEAYPDASGLLSMLKTIARKPKTLTEQIREADIPKMISQVNKENSDQKVWFQALLSSPQLLDDKEALNCIQKWSRLCSEDELFCLLNLFAETKKPALKNVIIDSAKNLSLDKLMSVMVKHFYRNKLDCILSDDVEAQLTLIFNKIGKNKCPVENLELEVSLRLLQNPKTVIRFLYQECLKSSLFKNFLKNVFESLKEIARINDIGVCVWNDVIRENLPTPGNVKKYAEMFSGLLEMDYISNEIAWQKILYPLLKVLHESDNLQCLSCTLQIVQNSKLKIHRNLENKEGIEFLLTLMTEYRCKFFTFNSLKQHIVKLIVDIILDSCIVYKEDKLILPKEDMFSSYYKNYLTGDTENFFFQTLCPTFDISKHGECVAKMLQILPLAVTREWLIITEGIINIGGAARCTELLTDMLIMLCQLVRTQNFESAESLKAALKYNIQNYGISVQQKILHDSPIETEVQVNIQVCRLLSYLPSVVKEEEGLSLANILTERSLKSLKDDKEFLCLLLLIEHTNICKVLAQKITT</sequence>
<dbReference type="OrthoDB" id="6588253at2759"/>
<dbReference type="EMBL" id="CAKOFQ010006804">
    <property type="protein sequence ID" value="CAH1973024.1"/>
    <property type="molecule type" value="Genomic_DNA"/>
</dbReference>
<gene>
    <name evidence="1" type="ORF">ACAOBT_LOCUS10324</name>
</gene>
<proteinExistence type="predicted"/>
<comment type="caution">
    <text evidence="1">The sequence shown here is derived from an EMBL/GenBank/DDBJ whole genome shotgun (WGS) entry which is preliminary data.</text>
</comment>
<evidence type="ECO:0000313" key="2">
    <source>
        <dbReference type="Proteomes" id="UP001152888"/>
    </source>
</evidence>
<reference evidence="1" key="1">
    <citation type="submission" date="2022-03" db="EMBL/GenBank/DDBJ databases">
        <authorList>
            <person name="Sayadi A."/>
        </authorList>
    </citation>
    <scope>NUCLEOTIDE SEQUENCE</scope>
</reference>
<keyword evidence="2" id="KW-1185">Reference proteome</keyword>
<organism evidence="1 2">
    <name type="scientific">Acanthoscelides obtectus</name>
    <name type="common">Bean weevil</name>
    <name type="synonym">Bruchus obtectus</name>
    <dbReference type="NCBI Taxonomy" id="200917"/>
    <lineage>
        <taxon>Eukaryota</taxon>
        <taxon>Metazoa</taxon>
        <taxon>Ecdysozoa</taxon>
        <taxon>Arthropoda</taxon>
        <taxon>Hexapoda</taxon>
        <taxon>Insecta</taxon>
        <taxon>Pterygota</taxon>
        <taxon>Neoptera</taxon>
        <taxon>Endopterygota</taxon>
        <taxon>Coleoptera</taxon>
        <taxon>Polyphaga</taxon>
        <taxon>Cucujiformia</taxon>
        <taxon>Chrysomeloidea</taxon>
        <taxon>Chrysomelidae</taxon>
        <taxon>Bruchinae</taxon>
        <taxon>Bruchini</taxon>
        <taxon>Acanthoscelides</taxon>
    </lineage>
</organism>
<dbReference type="AlphaFoldDB" id="A0A9P0P8F7"/>
<name>A0A9P0P8F7_ACAOB</name>
<accession>A0A9P0P8F7</accession>
<evidence type="ECO:0000313" key="1">
    <source>
        <dbReference type="EMBL" id="CAH1973024.1"/>
    </source>
</evidence>
<dbReference type="Proteomes" id="UP001152888">
    <property type="component" value="Unassembled WGS sequence"/>
</dbReference>